<dbReference type="Proteomes" id="UP000186553">
    <property type="component" value="Unassembled WGS sequence"/>
</dbReference>
<dbReference type="PANTHER" id="PTHR39569:SF1">
    <property type="entry name" value="INORGANIC TRIPHOSPHATASE"/>
    <property type="match status" value="1"/>
</dbReference>
<evidence type="ECO:0000313" key="3">
    <source>
        <dbReference type="Proteomes" id="UP000186553"/>
    </source>
</evidence>
<dbReference type="SMART" id="SM01118">
    <property type="entry name" value="CYTH"/>
    <property type="match status" value="1"/>
</dbReference>
<dbReference type="SUPFAM" id="SSF55154">
    <property type="entry name" value="CYTH-like phosphatases"/>
    <property type="match status" value="1"/>
</dbReference>
<organism evidence="2 3">
    <name type="scientific">Acinetobacter celticus</name>
    <dbReference type="NCBI Taxonomy" id="1891224"/>
    <lineage>
        <taxon>Bacteria</taxon>
        <taxon>Pseudomonadati</taxon>
        <taxon>Pseudomonadota</taxon>
        <taxon>Gammaproteobacteria</taxon>
        <taxon>Moraxellales</taxon>
        <taxon>Moraxellaceae</taxon>
        <taxon>Acinetobacter</taxon>
    </lineage>
</organism>
<dbReference type="EMBL" id="MBDL01000010">
    <property type="protein sequence ID" value="ODA12811.1"/>
    <property type="molecule type" value="Genomic_DNA"/>
</dbReference>
<protein>
    <submittedName>
        <fullName evidence="2">CYTH domain-containing protein</fullName>
    </submittedName>
</protein>
<accession>A0A1C3CVU3</accession>
<keyword evidence="3" id="KW-1185">Reference proteome</keyword>
<dbReference type="CDD" id="cd07756">
    <property type="entry name" value="CYTH-like_Pase_CHAD"/>
    <property type="match status" value="1"/>
</dbReference>
<dbReference type="Pfam" id="PF01928">
    <property type="entry name" value="CYTH"/>
    <property type="match status" value="1"/>
</dbReference>
<dbReference type="InterPro" id="IPR023577">
    <property type="entry name" value="CYTH_domain"/>
</dbReference>
<evidence type="ECO:0000259" key="1">
    <source>
        <dbReference type="PROSITE" id="PS51707"/>
    </source>
</evidence>
<sequence length="486" mass="56226">MVEVELKFQIPEARRTALLKAIDPKKSQQLQLKAKYYDTADRLMAQKHTALRQRLEGTRWIQTLKAAGKSHIERFEHNLDLGELENAPELNLELYTQHPEAQTILQNTLGNEQNQLSLQFETDITRTLRVFNYQDAEIEVSLDIGCIRTTQAEQEVHEVEFELKSGSIQALLAFSSEWVKKYQLWIDVRSKAELGNLLVLQQPASPATKAKEFQLSKKEAANINLRMLVAQQLQHLLPNIATMCAQTASQEHIDEAQQALQHLQLTLSLFKDWNADISDKWGYQLEAFEQQFRQLQHFEHMQSTLGSFLQNRTTSENLAKDILFTKEKLHNLVKSTLNVHHYLELLMFSLNDHDQPQTHDLKWFAQNTLQNQYKALQDNLNNADIANFESLDTLASRIYELKFSFPILTSIYDVKNLQKYSKALNDAQLAAKEYQILSSSAVYIQQTELEASDWFVLGWLTAKQEVYAQKLLEATEQFLVSRKFIK</sequence>
<dbReference type="InterPro" id="IPR039013">
    <property type="entry name" value="YgiF"/>
</dbReference>
<dbReference type="Gene3D" id="2.40.320.10">
    <property type="entry name" value="Hypothetical Protein Pfu-838710-001"/>
    <property type="match status" value="1"/>
</dbReference>
<dbReference type="GO" id="GO:0050355">
    <property type="term" value="F:inorganic triphosphate phosphatase activity"/>
    <property type="evidence" value="ECO:0007669"/>
    <property type="project" value="InterPro"/>
</dbReference>
<gene>
    <name evidence="2" type="ORF">BBP83_09685</name>
</gene>
<dbReference type="RefSeq" id="WP_068888340.1">
    <property type="nucleotide sequence ID" value="NZ_CBCRUU010000004.1"/>
</dbReference>
<dbReference type="AlphaFoldDB" id="A0A1C3CVU3"/>
<proteinExistence type="predicted"/>
<dbReference type="PANTHER" id="PTHR39569">
    <property type="entry name" value="INORGANIC TRIPHOSPHATASE"/>
    <property type="match status" value="1"/>
</dbReference>
<name>A0A1C3CVU3_9GAMM</name>
<evidence type="ECO:0000313" key="2">
    <source>
        <dbReference type="EMBL" id="ODA12811.1"/>
    </source>
</evidence>
<dbReference type="STRING" id="1891224.BBP83_09685"/>
<comment type="caution">
    <text evidence="2">The sequence shown here is derived from an EMBL/GenBank/DDBJ whole genome shotgun (WGS) entry which is preliminary data.</text>
</comment>
<dbReference type="PROSITE" id="PS51707">
    <property type="entry name" value="CYTH"/>
    <property type="match status" value="1"/>
</dbReference>
<dbReference type="GO" id="GO:0046872">
    <property type="term" value="F:metal ion binding"/>
    <property type="evidence" value="ECO:0007669"/>
    <property type="project" value="TreeGrafter"/>
</dbReference>
<dbReference type="OrthoDB" id="3034217at2"/>
<dbReference type="InterPro" id="IPR033469">
    <property type="entry name" value="CYTH-like_dom_sf"/>
</dbReference>
<reference evidence="2 3" key="1">
    <citation type="submission" date="2016-07" db="EMBL/GenBank/DDBJ databases">
        <title>Acinetobacter sp. ANC 4603.</title>
        <authorList>
            <person name="Radolfova-Krizova L."/>
            <person name="Nemec A."/>
        </authorList>
    </citation>
    <scope>NUCLEOTIDE SEQUENCE [LARGE SCALE GENOMIC DNA]</scope>
    <source>
        <strain evidence="2 3">ANC 4603</strain>
    </source>
</reference>
<feature type="domain" description="CYTH" evidence="1">
    <location>
        <begin position="1"/>
        <end position="202"/>
    </location>
</feature>